<sequence length="54" mass="6119">MSNEKSTDVFEDAGRSRGVDNSQDVSSDEIVLNIDELERVVGGLRRYNYSLPER</sequence>
<feature type="region of interest" description="Disordered" evidence="1">
    <location>
        <begin position="1"/>
        <end position="25"/>
    </location>
</feature>
<dbReference type="EMBL" id="JANUGW010000014">
    <property type="protein sequence ID" value="MCS0583572.1"/>
    <property type="molecule type" value="Genomic_DNA"/>
</dbReference>
<reference evidence="2 3" key="1">
    <citation type="submission" date="2022-08" db="EMBL/GenBank/DDBJ databases">
        <title>Reclassification of Massilia species as members of the genera Telluria, Duganella, Pseudoduganella, Mokoshia gen. nov. and Zemynaea gen. nov. using orthogonal and non-orthogonal genome-based approaches.</title>
        <authorList>
            <person name="Bowman J.P."/>
        </authorList>
    </citation>
    <scope>NUCLEOTIDE SEQUENCE [LARGE SCALE GENOMIC DNA]</scope>
    <source>
        <strain evidence="2 3">JCM 31316</strain>
    </source>
</reference>
<name>A0ABT1ZUF0_9BURK</name>
<evidence type="ECO:0000256" key="1">
    <source>
        <dbReference type="SAM" id="MobiDB-lite"/>
    </source>
</evidence>
<proteinExistence type="predicted"/>
<accession>A0ABT1ZUF0</accession>
<protein>
    <recommendedName>
        <fullName evidence="4">Bacteriocin</fullName>
    </recommendedName>
</protein>
<dbReference type="Proteomes" id="UP001204151">
    <property type="component" value="Unassembled WGS sequence"/>
</dbReference>
<feature type="compositionally biased region" description="Basic and acidic residues" evidence="1">
    <location>
        <begin position="1"/>
        <end position="18"/>
    </location>
</feature>
<organism evidence="2 3">
    <name type="scientific">Massilia pinisoli</name>
    <dbReference type="NCBI Taxonomy" id="1772194"/>
    <lineage>
        <taxon>Bacteria</taxon>
        <taxon>Pseudomonadati</taxon>
        <taxon>Pseudomonadota</taxon>
        <taxon>Betaproteobacteria</taxon>
        <taxon>Burkholderiales</taxon>
        <taxon>Oxalobacteraceae</taxon>
        <taxon>Telluria group</taxon>
        <taxon>Massilia</taxon>
    </lineage>
</organism>
<evidence type="ECO:0008006" key="4">
    <source>
        <dbReference type="Google" id="ProtNLM"/>
    </source>
</evidence>
<evidence type="ECO:0000313" key="2">
    <source>
        <dbReference type="EMBL" id="MCS0583572.1"/>
    </source>
</evidence>
<evidence type="ECO:0000313" key="3">
    <source>
        <dbReference type="Proteomes" id="UP001204151"/>
    </source>
</evidence>
<keyword evidence="3" id="KW-1185">Reference proteome</keyword>
<gene>
    <name evidence="2" type="ORF">NX784_18430</name>
</gene>
<dbReference type="RefSeq" id="WP_258818157.1">
    <property type="nucleotide sequence ID" value="NZ_JANUGW010000014.1"/>
</dbReference>
<comment type="caution">
    <text evidence="2">The sequence shown here is derived from an EMBL/GenBank/DDBJ whole genome shotgun (WGS) entry which is preliminary data.</text>
</comment>